<keyword evidence="3" id="KW-1185">Reference proteome</keyword>
<feature type="region of interest" description="Disordered" evidence="1">
    <location>
        <begin position="813"/>
        <end position="878"/>
    </location>
</feature>
<name>A0A4U0WPQ0_9PEZI</name>
<feature type="region of interest" description="Disordered" evidence="1">
    <location>
        <begin position="777"/>
        <end position="796"/>
    </location>
</feature>
<reference evidence="2 3" key="1">
    <citation type="submission" date="2017-03" db="EMBL/GenBank/DDBJ databases">
        <title>Genomes of endolithic fungi from Antarctica.</title>
        <authorList>
            <person name="Coleine C."/>
            <person name="Masonjones S."/>
            <person name="Stajich J.E."/>
        </authorList>
    </citation>
    <scope>NUCLEOTIDE SEQUENCE [LARGE SCALE GENOMIC DNA]</scope>
    <source>
        <strain evidence="2 3">CCFEE 5184</strain>
    </source>
</reference>
<evidence type="ECO:0000313" key="2">
    <source>
        <dbReference type="EMBL" id="TKA65340.1"/>
    </source>
</evidence>
<feature type="compositionally biased region" description="Acidic residues" evidence="1">
    <location>
        <begin position="858"/>
        <end position="878"/>
    </location>
</feature>
<dbReference type="AlphaFoldDB" id="A0A4U0WPQ0"/>
<feature type="region of interest" description="Disordered" evidence="1">
    <location>
        <begin position="583"/>
        <end position="608"/>
    </location>
</feature>
<feature type="compositionally biased region" description="Basic and acidic residues" evidence="1">
    <location>
        <begin position="827"/>
        <end position="838"/>
    </location>
</feature>
<feature type="compositionally biased region" description="Low complexity" evidence="1">
    <location>
        <begin position="839"/>
        <end position="855"/>
    </location>
</feature>
<dbReference type="Gene3D" id="3.30.40.10">
    <property type="entry name" value="Zinc/RING finger domain, C3HC4 (zinc finger)"/>
    <property type="match status" value="1"/>
</dbReference>
<dbReference type="InterPro" id="IPR013083">
    <property type="entry name" value="Znf_RING/FYVE/PHD"/>
</dbReference>
<feature type="compositionally biased region" description="Basic and acidic residues" evidence="1">
    <location>
        <begin position="593"/>
        <end position="606"/>
    </location>
</feature>
<feature type="region of interest" description="Disordered" evidence="1">
    <location>
        <begin position="665"/>
        <end position="770"/>
    </location>
</feature>
<dbReference type="Proteomes" id="UP000309340">
    <property type="component" value="Unassembled WGS sequence"/>
</dbReference>
<sequence length="878" mass="96068">MASNSVFSTSPGGMLPGAHVRIKQETREEEEDTEYTPMLIPDDGLDDDIHNQEAHREPAAPGDAKPVYIQGDGHVASAGREAQDVPQPTSNQPAPGTLLSLTMRPAQSSSAAAKSQLAWNPRPQMRKPTMPQAYNSVQQMNPSTLLPLDNPSFTTGQVTRVLEPCLSPSPTQCFEQQLINSPFTHHLLCDHIVITATKLPCGILCAVSSYAVGVVHGESILCDVDGCRNKPEFIPYVSFPLFEDLPADFRTGQRAVDPNKRVRDADGEEAPTVCFVDHRWSPYTHILICGHEHYTTVPEACHENCKTRQSADRKPAERAKFACVVKACQELQKKMASVLRPFNNARVKKLRQPSKLGRDKNISPERLAREIGSLRVEGTAKLGYAQAVQEGPPVGYAGPVGRPTKYINNMELAKGQRLDFDNDRPHSFGARGDRNGGFFSVPENAHRQMVENENGGLFEVEANSSNRRALHMEGRFDHEDRSEQVEDEHAGVGDLFVAQTHCVCDSPADSYMVQYVRCDRHFHPSCVGKGRFSIHDYGGDNHHKVMQADAARYHQAETEFMCKECDGRAQLAQAMLGHGAQRALRASTRRAKKTDVDTSGEDHGLDDGTDGVVAQAAPQPLSAWILLKCDTNITVIQSLRQRTDRKVSGLSFEALHTGDLQSVPVAKQTATESAVPEEGDRVYKAPSGYATVRRQPQRRKSAPISSRSSPAKKAAGTRSLDVEMGGVERPKVAGTSPNVRTRGSKKAPADDEAMEMSVSGTSTTRTIIRKQPYASSDLVVGGPSELGGDTKKRTTSMQKLLRCTGWMKNIDPRVERASSTTPPSLRHKSDVLDLRSLYERSSSGGSTDGTTERSSVTGDEDDGEWVTDDEGDDELGSQ</sequence>
<feature type="region of interest" description="Disordered" evidence="1">
    <location>
        <begin position="1"/>
        <end position="98"/>
    </location>
</feature>
<feature type="compositionally biased region" description="Basic and acidic residues" evidence="1">
    <location>
        <begin position="47"/>
        <end position="58"/>
    </location>
</feature>
<dbReference type="EMBL" id="NAJQ01000746">
    <property type="protein sequence ID" value="TKA65340.1"/>
    <property type="molecule type" value="Genomic_DNA"/>
</dbReference>
<comment type="caution">
    <text evidence="2">The sequence shown here is derived from an EMBL/GenBank/DDBJ whole genome shotgun (WGS) entry which is preliminary data.</text>
</comment>
<dbReference type="OrthoDB" id="3864178at2759"/>
<organism evidence="2 3">
    <name type="scientific">Friedmanniomyces simplex</name>
    <dbReference type="NCBI Taxonomy" id="329884"/>
    <lineage>
        <taxon>Eukaryota</taxon>
        <taxon>Fungi</taxon>
        <taxon>Dikarya</taxon>
        <taxon>Ascomycota</taxon>
        <taxon>Pezizomycotina</taxon>
        <taxon>Dothideomycetes</taxon>
        <taxon>Dothideomycetidae</taxon>
        <taxon>Mycosphaerellales</taxon>
        <taxon>Teratosphaeriaceae</taxon>
        <taxon>Friedmanniomyces</taxon>
    </lineage>
</organism>
<accession>A0A4U0WPQ0</accession>
<evidence type="ECO:0000256" key="1">
    <source>
        <dbReference type="SAM" id="MobiDB-lite"/>
    </source>
</evidence>
<gene>
    <name evidence="2" type="ORF">B0A55_09438</name>
</gene>
<proteinExistence type="predicted"/>
<evidence type="ECO:0000313" key="3">
    <source>
        <dbReference type="Proteomes" id="UP000309340"/>
    </source>
</evidence>
<protein>
    <recommendedName>
        <fullName evidence="4">Zinc finger PHD-type domain-containing protein</fullName>
    </recommendedName>
</protein>
<evidence type="ECO:0008006" key="4">
    <source>
        <dbReference type="Google" id="ProtNLM"/>
    </source>
</evidence>
<feature type="compositionally biased region" description="Polar residues" evidence="1">
    <location>
        <begin position="1"/>
        <end position="11"/>
    </location>
</feature>